<dbReference type="AlphaFoldDB" id="A0A2T1FHD8"/>
<dbReference type="Proteomes" id="UP000238937">
    <property type="component" value="Unassembled WGS sequence"/>
</dbReference>
<evidence type="ECO:0000313" key="3">
    <source>
        <dbReference type="Proteomes" id="UP000238937"/>
    </source>
</evidence>
<feature type="domain" description="DUF5615" evidence="1">
    <location>
        <begin position="3"/>
        <end position="58"/>
    </location>
</feature>
<evidence type="ECO:0000259" key="1">
    <source>
        <dbReference type="Pfam" id="PF18480"/>
    </source>
</evidence>
<dbReference type="Pfam" id="PF18480">
    <property type="entry name" value="DUF5615"/>
    <property type="match status" value="1"/>
</dbReference>
<name>A0A2T1FHD8_9CYAN</name>
<proteinExistence type="predicted"/>
<dbReference type="InterPro" id="IPR041049">
    <property type="entry name" value="DUF5615"/>
</dbReference>
<dbReference type="RefSeq" id="WP_106311657.1">
    <property type="nucleotide sequence ID" value="NZ_PVWO01000523.1"/>
</dbReference>
<protein>
    <recommendedName>
        <fullName evidence="1">DUF5615 domain-containing protein</fullName>
    </recommendedName>
</protein>
<gene>
    <name evidence="2" type="ORF">C7B77_25655</name>
</gene>
<comment type="caution">
    <text evidence="2">The sequence shown here is derived from an EMBL/GenBank/DDBJ whole genome shotgun (WGS) entry which is preliminary data.</text>
</comment>
<evidence type="ECO:0000313" key="2">
    <source>
        <dbReference type="EMBL" id="PSB44416.1"/>
    </source>
</evidence>
<organism evidence="2 3">
    <name type="scientific">Chamaesiphon polymorphus CCALA 037</name>
    <dbReference type="NCBI Taxonomy" id="2107692"/>
    <lineage>
        <taxon>Bacteria</taxon>
        <taxon>Bacillati</taxon>
        <taxon>Cyanobacteriota</taxon>
        <taxon>Cyanophyceae</taxon>
        <taxon>Gomontiellales</taxon>
        <taxon>Chamaesiphonaceae</taxon>
        <taxon>Chamaesiphon</taxon>
    </lineage>
</organism>
<accession>A0A2T1FHD8</accession>
<dbReference type="EMBL" id="PVWO01000523">
    <property type="protein sequence ID" value="PSB44416.1"/>
    <property type="molecule type" value="Genomic_DNA"/>
</dbReference>
<keyword evidence="3" id="KW-1185">Reference proteome</keyword>
<sequence>MIKLLADENFDNTIIRGLLRRQPNIDIIRVQDTELSGANDPTVLAWAAKENRILLTHDVATITRYAYERIAKEQAMPGVIEVVSGSQVGRVIEDILMLLECSFDGELADQIYYLPLP</sequence>
<dbReference type="OrthoDB" id="530832at2"/>
<reference evidence="2 3" key="1">
    <citation type="submission" date="2018-03" db="EMBL/GenBank/DDBJ databases">
        <title>The ancient ancestry and fast evolution of plastids.</title>
        <authorList>
            <person name="Moore K.R."/>
            <person name="Magnabosco C."/>
            <person name="Momper L."/>
            <person name="Gold D.A."/>
            <person name="Bosak T."/>
            <person name="Fournier G.P."/>
        </authorList>
    </citation>
    <scope>NUCLEOTIDE SEQUENCE [LARGE SCALE GENOMIC DNA]</scope>
    <source>
        <strain evidence="2 3">CCALA 037</strain>
    </source>
</reference>